<sequence>MQGSTIASVVMIIVFVAVAIYVMCKAYSHKYKE</sequence>
<reference evidence="3" key="1">
    <citation type="submission" date="2016-10" db="EMBL/GenBank/DDBJ databases">
        <authorList>
            <person name="Varghese N."/>
            <person name="Submissions S."/>
        </authorList>
    </citation>
    <scope>NUCLEOTIDE SEQUENCE [LARGE SCALE GENOMIC DNA]</scope>
    <source>
        <strain evidence="3">OK042</strain>
    </source>
</reference>
<keyword evidence="1" id="KW-0812">Transmembrane</keyword>
<gene>
    <name evidence="2" type="ORF">SAMN05518846_119101</name>
</gene>
<dbReference type="EMBL" id="FORT01000019">
    <property type="protein sequence ID" value="SFK76928.1"/>
    <property type="molecule type" value="Genomic_DNA"/>
</dbReference>
<dbReference type="AlphaFoldDB" id="A0A1I4C708"/>
<evidence type="ECO:0000313" key="2">
    <source>
        <dbReference type="EMBL" id="SFK76928.1"/>
    </source>
</evidence>
<accession>A0A1I4C708</accession>
<evidence type="ECO:0000313" key="3">
    <source>
        <dbReference type="Proteomes" id="UP000198915"/>
    </source>
</evidence>
<protein>
    <submittedName>
        <fullName evidence="2">Uncharacterized protein</fullName>
    </submittedName>
</protein>
<keyword evidence="1" id="KW-0472">Membrane</keyword>
<feature type="transmembrane region" description="Helical" evidence="1">
    <location>
        <begin position="6"/>
        <end position="24"/>
    </location>
</feature>
<dbReference type="STRING" id="1884381.SAMN05518846_119101"/>
<proteinExistence type="predicted"/>
<keyword evidence="1" id="KW-1133">Transmembrane helix</keyword>
<evidence type="ECO:0000256" key="1">
    <source>
        <dbReference type="SAM" id="Phobius"/>
    </source>
</evidence>
<keyword evidence="3" id="KW-1185">Reference proteome</keyword>
<dbReference type="Proteomes" id="UP000198915">
    <property type="component" value="Unassembled WGS sequence"/>
</dbReference>
<organism evidence="2 3">
    <name type="scientific">Brevibacillus centrosporus</name>
    <dbReference type="NCBI Taxonomy" id="54910"/>
    <lineage>
        <taxon>Bacteria</taxon>
        <taxon>Bacillati</taxon>
        <taxon>Bacillota</taxon>
        <taxon>Bacilli</taxon>
        <taxon>Bacillales</taxon>
        <taxon>Paenibacillaceae</taxon>
        <taxon>Brevibacillus</taxon>
    </lineage>
</organism>
<name>A0A1I4C708_9BACL</name>